<keyword evidence="4" id="KW-1185">Reference proteome</keyword>
<dbReference type="InterPro" id="IPR011010">
    <property type="entry name" value="DNA_brk_join_enz"/>
</dbReference>
<evidence type="ECO:0000313" key="3">
    <source>
        <dbReference type="EMBL" id="KZV93497.1"/>
    </source>
</evidence>
<evidence type="ECO:0000256" key="1">
    <source>
        <dbReference type="ARBA" id="ARBA00023172"/>
    </source>
</evidence>
<evidence type="ECO:0000256" key="2">
    <source>
        <dbReference type="SAM" id="MobiDB-lite"/>
    </source>
</evidence>
<dbReference type="Proteomes" id="UP000077266">
    <property type="component" value="Unassembled WGS sequence"/>
</dbReference>
<evidence type="ECO:0008006" key="5">
    <source>
        <dbReference type="Google" id="ProtNLM"/>
    </source>
</evidence>
<dbReference type="InParanoid" id="A0A165IJN8"/>
<dbReference type="InterPro" id="IPR052925">
    <property type="entry name" value="Phage_Integrase-like_Recomb"/>
</dbReference>
<dbReference type="InterPro" id="IPR013762">
    <property type="entry name" value="Integrase-like_cat_sf"/>
</dbReference>
<gene>
    <name evidence="3" type="ORF">EXIGLDRAFT_612857</name>
</gene>
<accession>A0A165IJN8</accession>
<reference evidence="3 4" key="1">
    <citation type="journal article" date="2016" name="Mol. Biol. Evol.">
        <title>Comparative Genomics of Early-Diverging Mushroom-Forming Fungi Provides Insights into the Origins of Lignocellulose Decay Capabilities.</title>
        <authorList>
            <person name="Nagy L.G."/>
            <person name="Riley R."/>
            <person name="Tritt A."/>
            <person name="Adam C."/>
            <person name="Daum C."/>
            <person name="Floudas D."/>
            <person name="Sun H."/>
            <person name="Yadav J.S."/>
            <person name="Pangilinan J."/>
            <person name="Larsson K.H."/>
            <person name="Matsuura K."/>
            <person name="Barry K."/>
            <person name="Labutti K."/>
            <person name="Kuo R."/>
            <person name="Ohm R.A."/>
            <person name="Bhattacharya S.S."/>
            <person name="Shirouzu T."/>
            <person name="Yoshinaga Y."/>
            <person name="Martin F.M."/>
            <person name="Grigoriev I.V."/>
            <person name="Hibbett D.S."/>
        </authorList>
    </citation>
    <scope>NUCLEOTIDE SEQUENCE [LARGE SCALE GENOMIC DNA]</scope>
    <source>
        <strain evidence="3 4">HHB12029</strain>
    </source>
</reference>
<sequence length="360" mass="41385">MEKCVPWGRCIWAVTNHHNRCDDQYCNGQAKPQKVERSTYGHAQKIRAAMTHHFGREPTIGNSWWTLREDGSVFGNPSLSHLVSTYMVSLRRRKTRAGEAPLSARAITPDVLRKLHDFNHMPENWNAQSYAPTPRGQKNETETTSPAGRRILQAVYTIAFACLMRIDEVLNIRVRHVKALIDSNGEEYMMLTLDFRKTNQNGGVKPFCLYRFPAAEAHLCPYRAVSDWVEFSQIHLAGDDTPLFPRLMANGRWQVGSQMTGEHLLELMRRNLADVNIDALEYGTHSFRRGGCQWLSCDKRWPLRQICDWGGWSTEFSSLTIVKYLISENDDPRERREDYFNPNRPPALRCFACGRTCSCS</sequence>
<dbReference type="AlphaFoldDB" id="A0A165IJN8"/>
<organism evidence="3 4">
    <name type="scientific">Exidia glandulosa HHB12029</name>
    <dbReference type="NCBI Taxonomy" id="1314781"/>
    <lineage>
        <taxon>Eukaryota</taxon>
        <taxon>Fungi</taxon>
        <taxon>Dikarya</taxon>
        <taxon>Basidiomycota</taxon>
        <taxon>Agaricomycotina</taxon>
        <taxon>Agaricomycetes</taxon>
        <taxon>Auriculariales</taxon>
        <taxon>Exidiaceae</taxon>
        <taxon>Exidia</taxon>
    </lineage>
</organism>
<keyword evidence="1" id="KW-0233">DNA recombination</keyword>
<protein>
    <recommendedName>
        <fullName evidence="5">DNA breaking-rejoining enzyme</fullName>
    </recommendedName>
</protein>
<dbReference type="OrthoDB" id="3163890at2759"/>
<feature type="region of interest" description="Disordered" evidence="2">
    <location>
        <begin position="124"/>
        <end position="146"/>
    </location>
</feature>
<dbReference type="SUPFAM" id="SSF56349">
    <property type="entry name" value="DNA breaking-rejoining enzymes"/>
    <property type="match status" value="1"/>
</dbReference>
<dbReference type="PANTHER" id="PTHR34605:SF4">
    <property type="entry name" value="DNA ADENINE METHYLTRANSFERASE"/>
    <property type="match status" value="1"/>
</dbReference>
<dbReference type="GO" id="GO:0015074">
    <property type="term" value="P:DNA integration"/>
    <property type="evidence" value="ECO:0007669"/>
    <property type="project" value="InterPro"/>
</dbReference>
<dbReference type="GO" id="GO:0003677">
    <property type="term" value="F:DNA binding"/>
    <property type="evidence" value="ECO:0007669"/>
    <property type="project" value="InterPro"/>
</dbReference>
<evidence type="ECO:0000313" key="4">
    <source>
        <dbReference type="Proteomes" id="UP000077266"/>
    </source>
</evidence>
<dbReference type="Gene3D" id="1.10.443.10">
    <property type="entry name" value="Intergrase catalytic core"/>
    <property type="match status" value="1"/>
</dbReference>
<name>A0A165IJN8_EXIGL</name>
<dbReference type="PANTHER" id="PTHR34605">
    <property type="entry name" value="PHAGE_INTEGRASE DOMAIN-CONTAINING PROTEIN"/>
    <property type="match status" value="1"/>
</dbReference>
<dbReference type="GO" id="GO:0006310">
    <property type="term" value="P:DNA recombination"/>
    <property type="evidence" value="ECO:0007669"/>
    <property type="project" value="UniProtKB-KW"/>
</dbReference>
<proteinExistence type="predicted"/>
<dbReference type="EMBL" id="KV425989">
    <property type="protein sequence ID" value="KZV93497.1"/>
    <property type="molecule type" value="Genomic_DNA"/>
</dbReference>